<dbReference type="Proteomes" id="UP000218172">
    <property type="component" value="Unassembled WGS sequence"/>
</dbReference>
<protein>
    <submittedName>
        <fullName evidence="2">Uncharacterized protein</fullName>
    </submittedName>
</protein>
<evidence type="ECO:0000313" key="2">
    <source>
        <dbReference type="EMBL" id="PCH61459.1"/>
    </source>
</evidence>
<keyword evidence="1" id="KW-0732">Signal</keyword>
<reference evidence="3" key="1">
    <citation type="submission" date="2017-08" db="EMBL/GenBank/DDBJ databases">
        <title>A dynamic microbial community with high functional redundancy inhabits the cold, oxic subseafloor aquifer.</title>
        <authorList>
            <person name="Tully B.J."/>
            <person name="Wheat C.G."/>
            <person name="Glazer B.T."/>
            <person name="Huber J.A."/>
        </authorList>
    </citation>
    <scope>NUCLEOTIDE SEQUENCE [LARGE SCALE GENOMIC DNA]</scope>
</reference>
<dbReference type="PROSITE" id="PS51257">
    <property type="entry name" value="PROKAR_LIPOPROTEIN"/>
    <property type="match status" value="1"/>
</dbReference>
<sequence>MNTKNLFPLSLLLGLSLLISSCVVPDDDGIGRIRSQRDVDAYNATVSSPGQKLVCSREKVLGTNFREFVCITVAYRDSMSRQARNDLENL</sequence>
<organism evidence="2 3">
    <name type="scientific">SAR86 cluster bacterium</name>
    <dbReference type="NCBI Taxonomy" id="2030880"/>
    <lineage>
        <taxon>Bacteria</taxon>
        <taxon>Pseudomonadati</taxon>
        <taxon>Pseudomonadota</taxon>
        <taxon>Gammaproteobacteria</taxon>
        <taxon>SAR86 cluster</taxon>
    </lineage>
</organism>
<feature type="chain" id="PRO_5012788477" evidence="1">
    <location>
        <begin position="26"/>
        <end position="90"/>
    </location>
</feature>
<dbReference type="EMBL" id="NVQR01000066">
    <property type="protein sequence ID" value="PCH61459.1"/>
    <property type="molecule type" value="Genomic_DNA"/>
</dbReference>
<accession>A0A2A4MMI0</accession>
<gene>
    <name evidence="2" type="ORF">COC19_04695</name>
</gene>
<evidence type="ECO:0000313" key="3">
    <source>
        <dbReference type="Proteomes" id="UP000218172"/>
    </source>
</evidence>
<comment type="caution">
    <text evidence="2">The sequence shown here is derived from an EMBL/GenBank/DDBJ whole genome shotgun (WGS) entry which is preliminary data.</text>
</comment>
<feature type="signal peptide" evidence="1">
    <location>
        <begin position="1"/>
        <end position="25"/>
    </location>
</feature>
<proteinExistence type="predicted"/>
<name>A0A2A4MMI0_9GAMM</name>
<dbReference type="AlphaFoldDB" id="A0A2A4MMI0"/>
<evidence type="ECO:0000256" key="1">
    <source>
        <dbReference type="SAM" id="SignalP"/>
    </source>
</evidence>